<dbReference type="EMBL" id="FWEV01000320">
    <property type="protein sequence ID" value="SLM32487.1"/>
    <property type="molecule type" value="Genomic_DNA"/>
</dbReference>
<evidence type="ECO:0000313" key="3">
    <source>
        <dbReference type="EMBL" id="SLM32487.1"/>
    </source>
</evidence>
<keyword evidence="2" id="KW-0732">Signal</keyword>
<keyword evidence="4" id="KW-1185">Reference proteome</keyword>
<dbReference type="AlphaFoldDB" id="A0A1W1HIZ7"/>
<feature type="region of interest" description="Disordered" evidence="1">
    <location>
        <begin position="25"/>
        <end position="49"/>
    </location>
</feature>
<accession>A0A1W1HIZ7</accession>
<evidence type="ECO:0000313" key="4">
    <source>
        <dbReference type="Proteomes" id="UP000191931"/>
    </source>
</evidence>
<evidence type="ECO:0000256" key="2">
    <source>
        <dbReference type="SAM" id="SignalP"/>
    </source>
</evidence>
<organism evidence="3 4">
    <name type="scientific">Desulfamplus magnetovallimortis</name>
    <dbReference type="NCBI Taxonomy" id="1246637"/>
    <lineage>
        <taxon>Bacteria</taxon>
        <taxon>Pseudomonadati</taxon>
        <taxon>Thermodesulfobacteriota</taxon>
        <taxon>Desulfobacteria</taxon>
        <taxon>Desulfobacterales</taxon>
        <taxon>Desulfobacteraceae</taxon>
        <taxon>Desulfamplus</taxon>
    </lineage>
</organism>
<dbReference type="RefSeq" id="WP_186441175.1">
    <property type="nucleotide sequence ID" value="NZ_LT828543.1"/>
</dbReference>
<dbReference type="Proteomes" id="UP000191931">
    <property type="component" value="Unassembled WGS sequence"/>
</dbReference>
<gene>
    <name evidence="3" type="ORF">MTBBW1_750008</name>
</gene>
<reference evidence="3 4" key="1">
    <citation type="submission" date="2017-03" db="EMBL/GenBank/DDBJ databases">
        <authorList>
            <person name="Afonso C.L."/>
            <person name="Miller P.J."/>
            <person name="Scott M.A."/>
            <person name="Spackman E."/>
            <person name="Goraichik I."/>
            <person name="Dimitrov K.M."/>
            <person name="Suarez D.L."/>
            <person name="Swayne D.E."/>
        </authorList>
    </citation>
    <scope>NUCLEOTIDE SEQUENCE [LARGE SCALE GENOMIC DNA]</scope>
    <source>
        <strain evidence="3">PRJEB14757</strain>
    </source>
</reference>
<sequence>MKKIIGFIALAMIVLSSFAYAGGDQNHGGKGEGSTGSDGGGTTTQNRGQ</sequence>
<feature type="signal peptide" evidence="2">
    <location>
        <begin position="1"/>
        <end position="21"/>
    </location>
</feature>
<feature type="compositionally biased region" description="Gly residues" evidence="1">
    <location>
        <begin position="25"/>
        <end position="42"/>
    </location>
</feature>
<protein>
    <submittedName>
        <fullName evidence="3">Uncharacterized protein</fullName>
    </submittedName>
</protein>
<feature type="chain" id="PRO_5012167327" evidence="2">
    <location>
        <begin position="22"/>
        <end position="49"/>
    </location>
</feature>
<evidence type="ECO:0000256" key="1">
    <source>
        <dbReference type="SAM" id="MobiDB-lite"/>
    </source>
</evidence>
<name>A0A1W1HIZ7_9BACT</name>
<proteinExistence type="predicted"/>